<dbReference type="OMA" id="ANTINHG"/>
<feature type="compositionally biased region" description="Low complexity" evidence="1">
    <location>
        <begin position="211"/>
        <end position="234"/>
    </location>
</feature>
<evidence type="ECO:0000313" key="3">
    <source>
        <dbReference type="EMBL" id="RDW28860.1"/>
    </source>
</evidence>
<evidence type="ECO:0000256" key="1">
    <source>
        <dbReference type="SAM" id="MobiDB-lite"/>
    </source>
</evidence>
<evidence type="ECO:0000313" key="5">
    <source>
        <dbReference type="Proteomes" id="UP000256601"/>
    </source>
</evidence>
<feature type="region of interest" description="Disordered" evidence="1">
    <location>
        <begin position="1"/>
        <end position="237"/>
    </location>
</feature>
<feature type="region of interest" description="Disordered" evidence="1">
    <location>
        <begin position="258"/>
        <end position="301"/>
    </location>
</feature>
<feature type="compositionally biased region" description="Basic residues" evidence="1">
    <location>
        <begin position="359"/>
        <end position="376"/>
    </location>
</feature>
<dbReference type="EMBL" id="CP017558">
    <property type="protein sequence ID" value="AOW07905.1"/>
    <property type="molecule type" value="Genomic_DNA"/>
</dbReference>
<name>A0A1H6PY36_YARLL</name>
<feature type="compositionally biased region" description="Low complexity" evidence="1">
    <location>
        <begin position="72"/>
        <end position="85"/>
    </location>
</feature>
<feature type="compositionally biased region" description="Low complexity" evidence="1">
    <location>
        <begin position="179"/>
        <end position="189"/>
    </location>
</feature>
<protein>
    <submittedName>
        <fullName evidence="3">HbrB-like-domain-containing protein</fullName>
    </submittedName>
</protein>
<dbReference type="KEGG" id="yli:2908557"/>
<sequence length="849" mass="91108">MIDSIPEEDQPDFAGFTSRAPQARGRRFSHHRSSSDSSSSSHSPHALRGFSGGPFVPELLPGFVPGQSKPTNNNGSANMNSNPAPQQHTSMPPNVPPPPLPSTNNNTTTNNNPFGPILSSYPGYNSPQTQHQQPQQPPQQPQYNPPAAPYQHQNGTQSLGPSPQLRGEDFVNIGHQQHHYASQHQQQPLQQPPPVQNQATRSASAGNLVRPNAPFAANSATTTSSVPSSPSASFYGQSDSNSTLIGSNYSTINLSNVSGNSPVTPTHSNPGLGQSQGYGGNPGIGSYSSNSSTNTVQQSMSTLDGATAATAAATALRRVSSIPIQSTQRPISQNDNPPDTSPKKTRSFGHSNNPFGIHLHGHNGLKNSKLGKKISGKRSPSSSPKNVATGSTGSNNVASSSAAMSSSASVKSDMSSVVGGMGNNNDVGLSTTNTTSTDSSTAAAAAAYAPNVPSKQSALFKAKLFAKQAKQQSSAKSLKPKLKRKGNIDLTIQTQLPSTRPSLAERSPLNRPSKELERIASIGSNVPITPTMASGRGDYNHPLTAGAKDDSPSAKNKAHSILLRAKKDVHSAAAFMSSSSSNSKLINEQGGSLYSFQSSSPGALHKSFSSALELKNFNQTKEDKEQLADDAWALLCSRVLPLFSGEGIRVPIEDLNKLVVMHTNLRIQEHVTAKSLLQEFKDLLRSGMYTLDSTMSRVPDDKLIAHLTTVWGHFFSDVLPYWEGVFLPLQQEFDGYGKSMKPEESEKFWGMLLMDRDQLNIRLMTLCAFRDYIILPHSERLTRIISNFELSSQGANTPVRLLQCFSILASILSADAQQQKMDELVKVLKTGWFSRSRAGKDRRGMIIKA</sequence>
<reference evidence="2 4" key="1">
    <citation type="journal article" date="2016" name="PLoS ONE">
        <title>Sequence Assembly of Yarrowia lipolytica Strain W29/CLIB89 Shows Transposable Element Diversity.</title>
        <authorList>
            <person name="Magnan C."/>
            <person name="Yu J."/>
            <person name="Chang I."/>
            <person name="Jahn E."/>
            <person name="Kanomata Y."/>
            <person name="Wu J."/>
            <person name="Zeller M."/>
            <person name="Oakes M."/>
            <person name="Baldi P."/>
            <person name="Sandmeyer S."/>
        </authorList>
    </citation>
    <scope>NUCLEOTIDE SEQUENCE [LARGE SCALE GENOMIC DNA]</scope>
    <source>
        <strain evidence="2">CLIB89</strain>
        <strain evidence="4">CLIB89(W29)</strain>
    </source>
</reference>
<dbReference type="EMBL" id="KZ858949">
    <property type="protein sequence ID" value="RDW28860.1"/>
    <property type="molecule type" value="Genomic_DNA"/>
</dbReference>
<dbReference type="GO" id="GO:0031932">
    <property type="term" value="C:TORC2 complex"/>
    <property type="evidence" value="ECO:0007669"/>
    <property type="project" value="TreeGrafter"/>
</dbReference>
<dbReference type="eggNOG" id="ENOG502RZ40">
    <property type="taxonomic scope" value="Eukaryota"/>
</dbReference>
<feature type="compositionally biased region" description="Low complexity" evidence="1">
    <location>
        <begin position="394"/>
        <end position="437"/>
    </location>
</feature>
<dbReference type="GeneID" id="2908557"/>
<feature type="compositionally biased region" description="Acidic residues" evidence="1">
    <location>
        <begin position="1"/>
        <end position="11"/>
    </location>
</feature>
<feature type="compositionally biased region" description="Low complexity" evidence="1">
    <location>
        <begin position="102"/>
        <end position="113"/>
    </location>
</feature>
<dbReference type="RefSeq" id="XP_506047.1">
    <property type="nucleotide sequence ID" value="XM_506047.1"/>
</dbReference>
<proteinExistence type="predicted"/>
<dbReference type="VEuPathDB" id="FungiDB:YALI0_F30371g"/>
<dbReference type="PANTHER" id="PTHR32428">
    <property type="entry name" value="TARGET OF RAPAMYCIN COMPLEX 2 SUBUNIT BIT61-RELATED"/>
    <property type="match status" value="1"/>
</dbReference>
<feature type="compositionally biased region" description="Pro residues" evidence="1">
    <location>
        <begin position="135"/>
        <end position="148"/>
    </location>
</feature>
<dbReference type="GO" id="GO:0038203">
    <property type="term" value="P:TORC2 signaling"/>
    <property type="evidence" value="ECO:0007669"/>
    <property type="project" value="TreeGrafter"/>
</dbReference>
<feature type="region of interest" description="Disordered" evidence="1">
    <location>
        <begin position="320"/>
        <end position="437"/>
    </location>
</feature>
<feature type="compositionally biased region" description="Polar residues" evidence="1">
    <location>
        <begin position="322"/>
        <end position="338"/>
    </location>
</feature>
<feature type="compositionally biased region" description="Polar residues" evidence="1">
    <location>
        <begin position="378"/>
        <end position="393"/>
    </location>
</feature>
<feature type="compositionally biased region" description="Gly residues" evidence="1">
    <location>
        <begin position="274"/>
        <end position="283"/>
    </location>
</feature>
<evidence type="ECO:0000313" key="2">
    <source>
        <dbReference type="EMBL" id="AOW07905.1"/>
    </source>
</evidence>
<dbReference type="PANTHER" id="PTHR32428:SF2">
    <property type="entry name" value="TARGET OF RAPAMYCIN COMPLEX 2 SUBUNIT BIT61-RELATED"/>
    <property type="match status" value="1"/>
</dbReference>
<dbReference type="Proteomes" id="UP000182444">
    <property type="component" value="Chromosome 1F"/>
</dbReference>
<dbReference type="VEuPathDB" id="FungiDB:YALI1_F37929g"/>
<feature type="compositionally biased region" description="Polar residues" evidence="1">
    <location>
        <begin position="258"/>
        <end position="268"/>
    </location>
</feature>
<dbReference type="Proteomes" id="UP000256601">
    <property type="component" value="Unassembled WGS sequence"/>
</dbReference>
<accession>A0A1H6PY36</accession>
<reference evidence="3 5" key="2">
    <citation type="submission" date="2018-07" db="EMBL/GenBank/DDBJ databases">
        <title>Draft Genome Assemblies for Five Robust Yarrowia lipolytica Strains Exhibiting High Lipid Production and Pentose Sugar Utilization and Sugar Alcohol Secretion from Undetoxified Lignocellulosic Biomass Hydrolysates.</title>
        <authorList>
            <consortium name="DOE Joint Genome Institute"/>
            <person name="Walker C."/>
            <person name="Ryu S."/>
            <person name="Na H."/>
            <person name="Zane M."/>
            <person name="LaButti K."/>
            <person name="Lipzen A."/>
            <person name="Haridas S."/>
            <person name="Barry K."/>
            <person name="Grigoriev I.V."/>
            <person name="Quarterman J."/>
            <person name="Slininger P."/>
            <person name="Dien B."/>
            <person name="Trinh C.T."/>
        </authorList>
    </citation>
    <scope>NUCLEOTIDE SEQUENCE [LARGE SCALE GENOMIC DNA]</scope>
    <source>
        <strain evidence="3 5">YB392</strain>
    </source>
</reference>
<dbReference type="OrthoDB" id="2290221at2759"/>
<evidence type="ECO:0000313" key="4">
    <source>
        <dbReference type="Proteomes" id="UP000182444"/>
    </source>
</evidence>
<feature type="compositionally biased region" description="Low complexity" evidence="1">
    <location>
        <begin position="284"/>
        <end position="299"/>
    </location>
</feature>
<dbReference type="AlphaFoldDB" id="A0A1H6PY36"/>
<feature type="region of interest" description="Disordered" evidence="1">
    <location>
        <begin position="470"/>
        <end position="512"/>
    </location>
</feature>
<organism evidence="2 4">
    <name type="scientific">Yarrowia lipolytica</name>
    <name type="common">Candida lipolytica</name>
    <dbReference type="NCBI Taxonomy" id="4952"/>
    <lineage>
        <taxon>Eukaryota</taxon>
        <taxon>Fungi</taxon>
        <taxon>Dikarya</taxon>
        <taxon>Ascomycota</taxon>
        <taxon>Saccharomycotina</taxon>
        <taxon>Dipodascomycetes</taxon>
        <taxon>Dipodascales</taxon>
        <taxon>Dipodascales incertae sedis</taxon>
        <taxon>Yarrowia</taxon>
    </lineage>
</organism>
<dbReference type="InterPro" id="IPR013745">
    <property type="entry name" value="Bit61/PRR5"/>
</dbReference>
<dbReference type="Pfam" id="PF08539">
    <property type="entry name" value="HbrB"/>
    <property type="match status" value="1"/>
</dbReference>
<feature type="compositionally biased region" description="Polar residues" evidence="1">
    <location>
        <begin position="490"/>
        <end position="501"/>
    </location>
</feature>
<gene>
    <name evidence="3" type="ORF">B0I71DRAFT_126801</name>
    <name evidence="2" type="ORF">YALI1_F37929g</name>
</gene>